<evidence type="ECO:0000259" key="1">
    <source>
        <dbReference type="Pfam" id="PF09565"/>
    </source>
</evidence>
<name>A0A7L6WNT5_STRSL</name>
<proteinExistence type="predicted"/>
<dbReference type="CDD" id="cd09117">
    <property type="entry name" value="PLDc_Bfil_DEXD_like"/>
    <property type="match status" value="1"/>
</dbReference>
<dbReference type="Proteomes" id="UP000516705">
    <property type="component" value="Chromosome"/>
</dbReference>
<keyword evidence="3" id="KW-0540">Nuclease</keyword>
<dbReference type="Pfam" id="PF09565">
    <property type="entry name" value="RE_NgoFVII"/>
    <property type="match status" value="1"/>
</dbReference>
<dbReference type="InterPro" id="IPR048923">
    <property type="entry name" value="RE_NgoFVII_C"/>
</dbReference>
<dbReference type="Gene3D" id="3.30.870.10">
    <property type="entry name" value="Endonuclease Chain A"/>
    <property type="match status" value="1"/>
</dbReference>
<feature type="domain" description="Restriction endonuclease type II NgoFVII N-terminal" evidence="1">
    <location>
        <begin position="13"/>
        <end position="138"/>
    </location>
</feature>
<dbReference type="Pfam" id="PF20731">
    <property type="entry name" value="RE_NgoFVII_C"/>
    <property type="match status" value="1"/>
</dbReference>
<dbReference type="EMBL" id="CP054153">
    <property type="protein sequence ID" value="QMI51807.1"/>
    <property type="molecule type" value="Genomic_DNA"/>
</dbReference>
<accession>A0A7L6WNT5</accession>
<dbReference type="InterPro" id="IPR019065">
    <property type="entry name" value="RE_NgoFVII_N"/>
</dbReference>
<protein>
    <submittedName>
        <fullName evidence="3">NgoFVII family restriction endonuclease</fullName>
    </submittedName>
</protein>
<sequence>MGVYVDGLEQVVIDNASSSDEIAIISGYCSPDTIEKIARLGKKLDFYFGMASRGALTPLLLNKLQDLQQNHANLNIFVVSDYHVHTKCYIFKENGDIKNILVGSANCSINGLRSGENSELLVDLNKNELINQQYLNDLDLYCLEVAQSSLPIDNKEILVFPQSVTTRSKGTGSYKYKISKNPFVALIPLFRIKGAKKVVPDSSGLNWGNQKGHTKKGSMESYFAVTAELIDNHPIVFPFKPQKRNTTSGKITRDYDPITVLWDDGTVMEMIFSGTGVERPSKGNRTPDEPYKQYPKQLTSADGGGAKLGTYIRRRMGLSPTHKITMSDLNSFKNKYVEFTYIQDGYYEASFSN</sequence>
<dbReference type="GO" id="GO:0004519">
    <property type="term" value="F:endonuclease activity"/>
    <property type="evidence" value="ECO:0007669"/>
    <property type="project" value="UniProtKB-KW"/>
</dbReference>
<evidence type="ECO:0000313" key="3">
    <source>
        <dbReference type="EMBL" id="QMI51807.1"/>
    </source>
</evidence>
<gene>
    <name evidence="3" type="ORF">HRE60_09135</name>
</gene>
<reference evidence="3 4" key="1">
    <citation type="journal article" date="2020" name="Microbiol. Resour. Announc.">
        <title>Complete Genome Sequence of Streptococcus salivarius DB-B5, a Novel Probiotic Candidate Isolated from the Supragingival Plaque of a Healthy Female Subject.</title>
        <authorList>
            <person name="Fields F.R."/>
            <person name="Li X."/>
            <person name="Navarre W.W."/>
            <person name="Naito M."/>
        </authorList>
    </citation>
    <scope>NUCLEOTIDE SEQUENCE [LARGE SCALE GENOMIC DNA]</scope>
    <source>
        <strain evidence="3 4">DB-B5</strain>
    </source>
</reference>
<evidence type="ECO:0000259" key="2">
    <source>
        <dbReference type="Pfam" id="PF20731"/>
    </source>
</evidence>
<dbReference type="AlphaFoldDB" id="A0A7L6WNT5"/>
<feature type="domain" description="Restriction endonuclease type II NgoFVII C-terminal B3-like DNA-binding" evidence="2">
    <location>
        <begin position="193"/>
        <end position="342"/>
    </location>
</feature>
<keyword evidence="3" id="KW-0378">Hydrolase</keyword>
<keyword evidence="3" id="KW-0255">Endonuclease</keyword>
<organism evidence="3 4">
    <name type="scientific">Streptococcus salivarius</name>
    <dbReference type="NCBI Taxonomy" id="1304"/>
    <lineage>
        <taxon>Bacteria</taxon>
        <taxon>Bacillati</taxon>
        <taxon>Bacillota</taxon>
        <taxon>Bacilli</taxon>
        <taxon>Lactobacillales</taxon>
        <taxon>Streptococcaceae</taxon>
        <taxon>Streptococcus</taxon>
    </lineage>
</organism>
<evidence type="ECO:0000313" key="4">
    <source>
        <dbReference type="Proteomes" id="UP000516705"/>
    </source>
</evidence>
<dbReference type="RefSeq" id="WP_181670775.1">
    <property type="nucleotide sequence ID" value="NZ_CP054153.1"/>
</dbReference>